<dbReference type="EMBL" id="JBEPSJ010000001">
    <property type="protein sequence ID" value="MET4581179.1"/>
    <property type="molecule type" value="Genomic_DNA"/>
</dbReference>
<keyword evidence="2" id="KW-1185">Reference proteome</keyword>
<name>A0ABV2QJF6_9MICO</name>
<evidence type="ECO:0000313" key="1">
    <source>
        <dbReference type="EMBL" id="MET4581179.1"/>
    </source>
</evidence>
<sequence>MANDIDEVFFDVDVIAGPSVPRLYEHSARVVTTAHPFSEDDLRAFAAAGEHPGFD</sequence>
<protein>
    <submittedName>
        <fullName evidence="1">Uncharacterized protein</fullName>
    </submittedName>
</protein>
<proteinExistence type="predicted"/>
<comment type="caution">
    <text evidence="1">The sequence shown here is derived from an EMBL/GenBank/DDBJ whole genome shotgun (WGS) entry which is preliminary data.</text>
</comment>
<organism evidence="1 2">
    <name type="scientific">Conyzicola nivalis</name>
    <dbReference type="NCBI Taxonomy" id="1477021"/>
    <lineage>
        <taxon>Bacteria</taxon>
        <taxon>Bacillati</taxon>
        <taxon>Actinomycetota</taxon>
        <taxon>Actinomycetes</taxon>
        <taxon>Micrococcales</taxon>
        <taxon>Microbacteriaceae</taxon>
        <taxon>Conyzicola</taxon>
    </lineage>
</organism>
<dbReference type="Proteomes" id="UP001549257">
    <property type="component" value="Unassembled WGS sequence"/>
</dbReference>
<evidence type="ECO:0000313" key="2">
    <source>
        <dbReference type="Proteomes" id="UP001549257"/>
    </source>
</evidence>
<reference evidence="1 2" key="1">
    <citation type="submission" date="2024-06" db="EMBL/GenBank/DDBJ databases">
        <title>Sorghum-associated microbial communities from plants grown in Nebraska, USA.</title>
        <authorList>
            <person name="Schachtman D."/>
        </authorList>
    </citation>
    <scope>NUCLEOTIDE SEQUENCE [LARGE SCALE GENOMIC DNA]</scope>
    <source>
        <strain evidence="1 2">2857</strain>
    </source>
</reference>
<gene>
    <name evidence="1" type="ORF">ABIE21_000669</name>
</gene>
<accession>A0ABV2QJF6</accession>
<dbReference type="RefSeq" id="WP_354023367.1">
    <property type="nucleotide sequence ID" value="NZ_JBEPSJ010000001.1"/>
</dbReference>